<dbReference type="AlphaFoldDB" id="A0A0R1LP37"/>
<keyword evidence="7" id="KW-1185">Reference proteome</keyword>
<dbReference type="GO" id="GO:0031012">
    <property type="term" value="C:extracellular matrix"/>
    <property type="evidence" value="ECO:0007669"/>
    <property type="project" value="InterPro"/>
</dbReference>
<dbReference type="Pfam" id="PF00413">
    <property type="entry name" value="Peptidase_M10"/>
    <property type="match status" value="1"/>
</dbReference>
<comment type="caution">
    <text evidence="6">The sequence shown here is derived from an EMBL/GenBank/DDBJ whole genome shotgun (WGS) entry which is preliminary data.</text>
</comment>
<dbReference type="GO" id="GO:0004222">
    <property type="term" value="F:metalloendopeptidase activity"/>
    <property type="evidence" value="ECO:0007669"/>
    <property type="project" value="InterPro"/>
</dbReference>
<evidence type="ECO:0000313" key="6">
    <source>
        <dbReference type="EMBL" id="KRK97344.1"/>
    </source>
</evidence>
<proteinExistence type="predicted"/>
<evidence type="ECO:0000256" key="4">
    <source>
        <dbReference type="ARBA" id="ARBA00022833"/>
    </source>
</evidence>
<dbReference type="InterPro" id="IPR024079">
    <property type="entry name" value="MetalloPept_cat_dom_sf"/>
</dbReference>
<evidence type="ECO:0000256" key="3">
    <source>
        <dbReference type="ARBA" id="ARBA00022801"/>
    </source>
</evidence>
<dbReference type="PATRIC" id="fig|1423776.4.peg.1380"/>
<keyword evidence="4" id="KW-0862">Zinc</keyword>
<evidence type="ECO:0000256" key="1">
    <source>
        <dbReference type="ARBA" id="ARBA00022670"/>
    </source>
</evidence>
<protein>
    <submittedName>
        <fullName evidence="6">Zn-dependent protease</fullName>
    </submittedName>
</protein>
<dbReference type="GO" id="GO:0008270">
    <property type="term" value="F:zinc ion binding"/>
    <property type="evidence" value="ECO:0007669"/>
    <property type="project" value="InterPro"/>
</dbReference>
<dbReference type="EMBL" id="AZEE01000029">
    <property type="protein sequence ID" value="KRK97344.1"/>
    <property type="molecule type" value="Genomic_DNA"/>
</dbReference>
<evidence type="ECO:0000256" key="2">
    <source>
        <dbReference type="ARBA" id="ARBA00022723"/>
    </source>
</evidence>
<feature type="domain" description="Peptidase metallopeptidase" evidence="5">
    <location>
        <begin position="73"/>
        <end position="226"/>
    </location>
</feature>
<dbReference type="SUPFAM" id="SSF55486">
    <property type="entry name" value="Metalloproteases ('zincins'), catalytic domain"/>
    <property type="match status" value="1"/>
</dbReference>
<dbReference type="Gene3D" id="3.40.390.10">
    <property type="entry name" value="Collagenase (Catalytic Domain)"/>
    <property type="match status" value="1"/>
</dbReference>
<name>A0A0R1LP37_9LACO</name>
<gene>
    <name evidence="6" type="ORF">FD04_GL001361</name>
</gene>
<dbReference type="GO" id="GO:0006508">
    <property type="term" value="P:proteolysis"/>
    <property type="evidence" value="ECO:0007669"/>
    <property type="project" value="UniProtKB-KW"/>
</dbReference>
<keyword evidence="2" id="KW-0479">Metal-binding</keyword>
<dbReference type="STRING" id="1423776.FD04_GL001361"/>
<evidence type="ECO:0000259" key="5">
    <source>
        <dbReference type="SMART" id="SM00235"/>
    </source>
</evidence>
<dbReference type="SMART" id="SM00235">
    <property type="entry name" value="ZnMc"/>
    <property type="match status" value="1"/>
</dbReference>
<accession>A0A0R1LP37</accession>
<keyword evidence="1 6" id="KW-0645">Protease</keyword>
<organism evidence="6 7">
    <name type="scientific">Secundilactobacillus odoratitofui DSM 19909 = JCM 15043</name>
    <dbReference type="NCBI Taxonomy" id="1423776"/>
    <lineage>
        <taxon>Bacteria</taxon>
        <taxon>Bacillati</taxon>
        <taxon>Bacillota</taxon>
        <taxon>Bacilli</taxon>
        <taxon>Lactobacillales</taxon>
        <taxon>Lactobacillaceae</taxon>
        <taxon>Secundilactobacillus</taxon>
    </lineage>
</organism>
<keyword evidence="3" id="KW-0378">Hydrolase</keyword>
<reference evidence="6 7" key="1">
    <citation type="journal article" date="2015" name="Genome Announc.">
        <title>Expanding the biotechnology potential of lactobacilli through comparative genomics of 213 strains and associated genera.</title>
        <authorList>
            <person name="Sun Z."/>
            <person name="Harris H.M."/>
            <person name="McCann A."/>
            <person name="Guo C."/>
            <person name="Argimon S."/>
            <person name="Zhang W."/>
            <person name="Yang X."/>
            <person name="Jeffery I.B."/>
            <person name="Cooney J.C."/>
            <person name="Kagawa T.F."/>
            <person name="Liu W."/>
            <person name="Song Y."/>
            <person name="Salvetti E."/>
            <person name="Wrobel A."/>
            <person name="Rasinkangas P."/>
            <person name="Parkhill J."/>
            <person name="Rea M.C."/>
            <person name="O'Sullivan O."/>
            <person name="Ritari J."/>
            <person name="Douillard F.P."/>
            <person name="Paul Ross R."/>
            <person name="Yang R."/>
            <person name="Briner A.E."/>
            <person name="Felis G.E."/>
            <person name="de Vos W.M."/>
            <person name="Barrangou R."/>
            <person name="Klaenhammer T.R."/>
            <person name="Caufield P.W."/>
            <person name="Cui Y."/>
            <person name="Zhang H."/>
            <person name="O'Toole P.W."/>
        </authorList>
    </citation>
    <scope>NUCLEOTIDE SEQUENCE [LARGE SCALE GENOMIC DNA]</scope>
    <source>
        <strain evidence="6 7">DSM 19909</strain>
    </source>
</reference>
<dbReference type="InterPro" id="IPR001818">
    <property type="entry name" value="Pept_M10_metallopeptidase"/>
</dbReference>
<dbReference type="InterPro" id="IPR006026">
    <property type="entry name" value="Peptidase_Metallo"/>
</dbReference>
<evidence type="ECO:0000313" key="7">
    <source>
        <dbReference type="Proteomes" id="UP000051160"/>
    </source>
</evidence>
<dbReference type="Proteomes" id="UP000051160">
    <property type="component" value="Unassembled WGS sequence"/>
</dbReference>
<sequence length="229" mass="24973">MATMRYQGWLTWVTLALATVFVPMAVDTKPAPIDFSNQVEQALTLVNPSLKSTKQTQKKETSANETPIESIVQGQTLSRTYYYQFAADVPTSVQTVFERAVRIYNQTGLVKLVAGTATEKQNSVTFFTYAKQMSSENQSLIESGHGGPKIIQQTGWGAYTANHARAGLNVYYPQSSIKLSVAVHELGHAVGLDHSSSRLSVMYPVDQGVSSLSQGDLNALKTIYGEATN</sequence>